<accession>A0ABP4DM61</accession>
<comment type="caution">
    <text evidence="2">The sequence shown here is derived from an EMBL/GenBank/DDBJ whole genome shotgun (WGS) entry which is preliminary data.</text>
</comment>
<evidence type="ECO:0000256" key="1">
    <source>
        <dbReference type="SAM" id="MobiDB-lite"/>
    </source>
</evidence>
<evidence type="ECO:0000313" key="3">
    <source>
        <dbReference type="Proteomes" id="UP001501072"/>
    </source>
</evidence>
<proteinExistence type="predicted"/>
<feature type="compositionally biased region" description="Basic and acidic residues" evidence="1">
    <location>
        <begin position="148"/>
        <end position="160"/>
    </location>
</feature>
<evidence type="ECO:0000313" key="2">
    <source>
        <dbReference type="EMBL" id="GAA1011550.1"/>
    </source>
</evidence>
<organism evidence="2 3">
    <name type="scientific">Streptomyces thermogriseus</name>
    <dbReference type="NCBI Taxonomy" id="75292"/>
    <lineage>
        <taxon>Bacteria</taxon>
        <taxon>Bacillati</taxon>
        <taxon>Actinomycetota</taxon>
        <taxon>Actinomycetes</taxon>
        <taxon>Kitasatosporales</taxon>
        <taxon>Streptomycetaceae</taxon>
        <taxon>Streptomyces</taxon>
    </lineage>
</organism>
<sequence>MSVPPRPARTRLTAALVRQMRTEVGAGQRSVDDWAKSLGVSWNTVAAAVYGWTWRSVKEPPPLTPPPAENRNWPFARLDVVAVARMRREVRSGRASIGEMARKYGVGESTARNAILGLTWRHVTEKPAKRGDKGGRSAVPAKALPDLAQRKAQGDSYRKIADDTGFTTSAVFRALQRYANNLQSGPSHSSSEVTDSGTAPHEVSRSPA</sequence>
<protein>
    <submittedName>
        <fullName evidence="2">Uncharacterized protein</fullName>
    </submittedName>
</protein>
<reference evidence="3" key="1">
    <citation type="journal article" date="2019" name="Int. J. Syst. Evol. Microbiol.">
        <title>The Global Catalogue of Microorganisms (GCM) 10K type strain sequencing project: providing services to taxonomists for standard genome sequencing and annotation.</title>
        <authorList>
            <consortium name="The Broad Institute Genomics Platform"/>
            <consortium name="The Broad Institute Genome Sequencing Center for Infectious Disease"/>
            <person name="Wu L."/>
            <person name="Ma J."/>
        </authorList>
    </citation>
    <scope>NUCLEOTIDE SEQUENCE [LARGE SCALE GENOMIC DNA]</scope>
    <source>
        <strain evidence="3">JCM 11269</strain>
    </source>
</reference>
<feature type="compositionally biased region" description="Basic and acidic residues" evidence="1">
    <location>
        <begin position="126"/>
        <end position="135"/>
    </location>
</feature>
<feature type="region of interest" description="Disordered" evidence="1">
    <location>
        <begin position="126"/>
        <end position="160"/>
    </location>
</feature>
<dbReference type="EMBL" id="BAAAHU010000032">
    <property type="protein sequence ID" value="GAA1011550.1"/>
    <property type="molecule type" value="Genomic_DNA"/>
</dbReference>
<feature type="region of interest" description="Disordered" evidence="1">
    <location>
        <begin position="181"/>
        <end position="208"/>
    </location>
</feature>
<name>A0ABP4DM61_9ACTN</name>
<keyword evidence="3" id="KW-1185">Reference proteome</keyword>
<dbReference type="Proteomes" id="UP001501072">
    <property type="component" value="Unassembled WGS sequence"/>
</dbReference>
<feature type="compositionally biased region" description="Polar residues" evidence="1">
    <location>
        <begin position="181"/>
        <end position="197"/>
    </location>
</feature>
<gene>
    <name evidence="2" type="ORF">GCM10009564_32770</name>
</gene>